<dbReference type="RefSeq" id="WP_046488441.1">
    <property type="nucleotide sequence ID" value="NZ_CP040980.1"/>
</dbReference>
<dbReference type="KEGG" id="mbat:BN1208_0998"/>
<keyword evidence="5 9" id="KW-0697">Rotamase</keyword>
<evidence type="ECO:0000256" key="6">
    <source>
        <dbReference type="ARBA" id="ARBA00023186"/>
    </source>
</evidence>
<accession>A0A0D6EWS5</accession>
<evidence type="ECO:0000256" key="10">
    <source>
        <dbReference type="RuleBase" id="RU003915"/>
    </source>
</evidence>
<keyword evidence="13" id="KW-1185">Reference proteome</keyword>
<evidence type="ECO:0000256" key="3">
    <source>
        <dbReference type="ARBA" id="ARBA00006577"/>
    </source>
</evidence>
<organism evidence="12 13">
    <name type="scientific">Candidatus Methylopumilus planktonicus</name>
    <dbReference type="NCBI Taxonomy" id="1581557"/>
    <lineage>
        <taxon>Bacteria</taxon>
        <taxon>Pseudomonadati</taxon>
        <taxon>Pseudomonadota</taxon>
        <taxon>Betaproteobacteria</taxon>
        <taxon>Nitrosomonadales</taxon>
        <taxon>Methylophilaceae</taxon>
        <taxon>Candidatus Methylopumilus</taxon>
    </lineage>
</organism>
<dbReference type="PANTHER" id="PTHR47861">
    <property type="entry name" value="FKBP-TYPE PEPTIDYL-PROLYL CIS-TRANS ISOMERASE SLYD"/>
    <property type="match status" value="1"/>
</dbReference>
<gene>
    <name evidence="12" type="ORF">BN1208_0998</name>
</gene>
<evidence type="ECO:0000259" key="11">
    <source>
        <dbReference type="PROSITE" id="PS50059"/>
    </source>
</evidence>
<dbReference type="AlphaFoldDB" id="A0A0D6EWS5"/>
<evidence type="ECO:0000313" key="13">
    <source>
        <dbReference type="Proteomes" id="UP000064007"/>
    </source>
</evidence>
<dbReference type="GO" id="GO:0005737">
    <property type="term" value="C:cytoplasm"/>
    <property type="evidence" value="ECO:0007669"/>
    <property type="project" value="UniProtKB-SubCell"/>
</dbReference>
<dbReference type="Gene3D" id="3.10.50.40">
    <property type="match status" value="1"/>
</dbReference>
<dbReference type="Pfam" id="PF00254">
    <property type="entry name" value="FKBP_C"/>
    <property type="match status" value="1"/>
</dbReference>
<feature type="domain" description="PPIase FKBP-type" evidence="11">
    <location>
        <begin position="6"/>
        <end position="83"/>
    </location>
</feature>
<comment type="catalytic activity">
    <reaction evidence="1 9 10">
        <text>[protein]-peptidylproline (omega=180) = [protein]-peptidylproline (omega=0)</text>
        <dbReference type="Rhea" id="RHEA:16237"/>
        <dbReference type="Rhea" id="RHEA-COMP:10747"/>
        <dbReference type="Rhea" id="RHEA-COMP:10748"/>
        <dbReference type="ChEBI" id="CHEBI:83833"/>
        <dbReference type="ChEBI" id="CHEBI:83834"/>
        <dbReference type="EC" id="5.2.1.8"/>
    </reaction>
</comment>
<dbReference type="STRING" id="1581557.BN1208_0998"/>
<proteinExistence type="inferred from homology"/>
<dbReference type="PANTHER" id="PTHR47861:SF3">
    <property type="entry name" value="FKBP-TYPE PEPTIDYL-PROLYL CIS-TRANS ISOMERASE SLYD"/>
    <property type="match status" value="1"/>
</dbReference>
<evidence type="ECO:0000256" key="4">
    <source>
        <dbReference type="ARBA" id="ARBA00022490"/>
    </source>
</evidence>
<dbReference type="EC" id="5.2.1.8" evidence="10"/>
<dbReference type="HOGENOM" id="CLU_098197_1_1_4"/>
<dbReference type="EMBL" id="LN827929">
    <property type="protein sequence ID" value="CEZ19879.1"/>
    <property type="molecule type" value="Genomic_DNA"/>
</dbReference>
<dbReference type="GO" id="GO:0003755">
    <property type="term" value="F:peptidyl-prolyl cis-trans isomerase activity"/>
    <property type="evidence" value="ECO:0007669"/>
    <property type="project" value="UniProtKB-UniRule"/>
</dbReference>
<name>A0A0D6EWS5_9PROT</name>
<evidence type="ECO:0000256" key="1">
    <source>
        <dbReference type="ARBA" id="ARBA00000971"/>
    </source>
</evidence>
<comment type="function">
    <text evidence="8">Also involved in hydrogenase metallocenter assembly, probably by participating in the nickel insertion step. This function in hydrogenase biosynthesis requires chaperone activity and the presence of the metal-binding domain, but not PPIase activity.</text>
</comment>
<dbReference type="OrthoDB" id="9808891at2"/>
<dbReference type="InterPro" id="IPR046357">
    <property type="entry name" value="PPIase_dom_sf"/>
</dbReference>
<reference evidence="13" key="1">
    <citation type="submission" date="2014-12" db="EMBL/GenBank/DDBJ databases">
        <authorList>
            <person name="Salcher M.M."/>
        </authorList>
    </citation>
    <scope>NUCLEOTIDE SEQUENCE [LARGE SCALE GENOMIC DNA]</scope>
    <source>
        <strain evidence="13">MMS-10A-171</strain>
    </source>
</reference>
<evidence type="ECO:0000256" key="7">
    <source>
        <dbReference type="ARBA" id="ARBA00023235"/>
    </source>
</evidence>
<dbReference type="PROSITE" id="PS50059">
    <property type="entry name" value="FKBP_PPIASE"/>
    <property type="match status" value="1"/>
</dbReference>
<evidence type="ECO:0000256" key="2">
    <source>
        <dbReference type="ARBA" id="ARBA00004496"/>
    </source>
</evidence>
<dbReference type="SUPFAM" id="SSF54534">
    <property type="entry name" value="FKBP-like"/>
    <property type="match status" value="1"/>
</dbReference>
<comment type="similarity">
    <text evidence="3 10">Belongs to the FKBP-type PPIase family.</text>
</comment>
<keyword evidence="7 9" id="KW-0413">Isomerase</keyword>
<keyword evidence="4" id="KW-0963">Cytoplasm</keyword>
<comment type="subcellular location">
    <subcellularLocation>
        <location evidence="2">Cytoplasm</location>
    </subcellularLocation>
</comment>
<evidence type="ECO:0000313" key="12">
    <source>
        <dbReference type="EMBL" id="CEZ19879.1"/>
    </source>
</evidence>
<keyword evidence="6" id="KW-0143">Chaperone</keyword>
<protein>
    <recommendedName>
        <fullName evidence="10">Peptidyl-prolyl cis-trans isomerase</fullName>
        <ecNumber evidence="10">5.2.1.8</ecNumber>
    </recommendedName>
</protein>
<sequence length="159" mass="17385">MQVSMNTVVTMTYELKDADGVVLESSEQPVAYLHGGYDNIFPKVEEAMHGKNIGDTIELALEPADAFGEYDAELVQIEPASAFPQENLKEGSQFEGEDETGEVILYTVTNVADGKVVVDGNHPWAGQRIIFKATIKDVRSANQEEVTHQHVHGAGGHHH</sequence>
<dbReference type="Proteomes" id="UP000064007">
    <property type="component" value="Chromosome 1"/>
</dbReference>
<dbReference type="GO" id="GO:0042026">
    <property type="term" value="P:protein refolding"/>
    <property type="evidence" value="ECO:0007669"/>
    <property type="project" value="UniProtKB-ARBA"/>
</dbReference>
<evidence type="ECO:0000256" key="9">
    <source>
        <dbReference type="PROSITE-ProRule" id="PRU00277"/>
    </source>
</evidence>
<dbReference type="InterPro" id="IPR001179">
    <property type="entry name" value="PPIase_FKBP_dom"/>
</dbReference>
<evidence type="ECO:0000256" key="8">
    <source>
        <dbReference type="ARBA" id="ARBA00037071"/>
    </source>
</evidence>
<evidence type="ECO:0000256" key="5">
    <source>
        <dbReference type="ARBA" id="ARBA00023110"/>
    </source>
</evidence>